<evidence type="ECO:0000259" key="8">
    <source>
        <dbReference type="PROSITE" id="PS51371"/>
    </source>
</evidence>
<dbReference type="Gene3D" id="3.10.580.10">
    <property type="entry name" value="CBS-domain"/>
    <property type="match status" value="1"/>
</dbReference>
<feature type="transmembrane region" description="Helical" evidence="7">
    <location>
        <begin position="86"/>
        <end position="106"/>
    </location>
</feature>
<keyword evidence="7" id="KW-0812">Transmembrane</keyword>
<comment type="similarity">
    <text evidence="2">Belongs to the UPF0053 family.</text>
</comment>
<dbReference type="EMBL" id="QUAH01000008">
    <property type="protein sequence ID" value="RFT15560.1"/>
    <property type="molecule type" value="Genomic_DNA"/>
</dbReference>
<evidence type="ECO:0000256" key="3">
    <source>
        <dbReference type="ARBA" id="ARBA00022475"/>
    </source>
</evidence>
<dbReference type="InterPro" id="IPR016169">
    <property type="entry name" value="FAD-bd_PCMH_sub2"/>
</dbReference>
<dbReference type="SMART" id="SM00116">
    <property type="entry name" value="CBS"/>
    <property type="match status" value="2"/>
</dbReference>
<proteinExistence type="inferred from homology"/>
<dbReference type="AlphaFoldDB" id="A0A3E2BLE5"/>
<accession>A0A3E2BLE5</accession>
<dbReference type="InterPro" id="IPR046342">
    <property type="entry name" value="CBS_dom_sf"/>
</dbReference>
<keyword evidence="7" id="KW-1133">Transmembrane helix</keyword>
<feature type="domain" description="CBS" evidence="8">
    <location>
        <begin position="264"/>
        <end position="321"/>
    </location>
</feature>
<reference evidence="9 10" key="1">
    <citation type="submission" date="2018-08" db="EMBL/GenBank/DDBJ databases">
        <title>Genome analysis of the thermophilic bacterium of the candidate phylum Aminicenantes from deep subsurface aquifer revealed its physiology and ecological role.</title>
        <authorList>
            <person name="Kadnikov V.V."/>
            <person name="Mardanov A.V."/>
            <person name="Beletsky A.V."/>
            <person name="Karnachuk O.V."/>
            <person name="Ravin N.V."/>
        </authorList>
    </citation>
    <scope>NUCLEOTIDE SEQUENCE [LARGE SCALE GENOMIC DNA]</scope>
    <source>
        <strain evidence="9">BY38</strain>
    </source>
</reference>
<name>A0A3E2BLE5_9BACT</name>
<evidence type="ECO:0000256" key="2">
    <source>
        <dbReference type="ARBA" id="ARBA00006337"/>
    </source>
</evidence>
<evidence type="ECO:0000256" key="5">
    <source>
        <dbReference type="ARBA" id="ARBA00023122"/>
    </source>
</evidence>
<comment type="caution">
    <text evidence="9">The sequence shown here is derived from an EMBL/GenBank/DDBJ whole genome shotgun (WGS) entry which is preliminary data.</text>
</comment>
<dbReference type="GO" id="GO:0050660">
    <property type="term" value="F:flavin adenine dinucleotide binding"/>
    <property type="evidence" value="ECO:0007669"/>
    <property type="project" value="InterPro"/>
</dbReference>
<dbReference type="InterPro" id="IPR000644">
    <property type="entry name" value="CBS_dom"/>
</dbReference>
<dbReference type="Pfam" id="PF00571">
    <property type="entry name" value="CBS"/>
    <property type="match status" value="2"/>
</dbReference>
<feature type="transmembrane region" description="Helical" evidence="7">
    <location>
        <begin position="63"/>
        <end position="80"/>
    </location>
</feature>
<dbReference type="Proteomes" id="UP000257323">
    <property type="component" value="Unassembled WGS sequence"/>
</dbReference>
<sequence length="417" mass="48188">MSQSDFLLVGLILSFLLTFILSFLNVIFTTYSRIGFSRILEENSPLKEEILEHYDELKIAIDYGRIAFLLAFVIYTSLVFPGLAGWPFWGFLLFLALYLLLFDYLPRLFLLALGEKHLRFFLPVLFPVKFILAPLLLLPRIFLRREEERQAAWRTHETTEEEIETFIDEATEEGIIEKDQNELLRGVVEFGDQMVREIMTPRSRVVAVDIETTVGQLKEVFVREKYSRIPVYRERLDNIQGMVMAKDLLEFSDQEQAGRKIDFLVRPVMFVPETMAVNRLLKEFKKVKQKLAIVVDEYGGVSGLVTMEDLLEEIVGEIQDEYDTEEPQIVAEKPDTYLVQGETEVEDLEELLGSELSDENLLTINGLLQQHLGRLPRPGEKLELAGLGFEILEVDDKSIRKVRVTRKRADNQTEKGE</sequence>
<dbReference type="Gene3D" id="3.30.465.10">
    <property type="match status" value="1"/>
</dbReference>
<feature type="domain" description="CBS" evidence="8">
    <location>
        <begin position="199"/>
        <end position="258"/>
    </location>
</feature>
<keyword evidence="3" id="KW-1003">Cell membrane</keyword>
<organism evidence="9 10">
    <name type="scientific">Candidatus Saccharicenans subterraneus</name>
    <dbReference type="NCBI Taxonomy" id="2508984"/>
    <lineage>
        <taxon>Bacteria</taxon>
        <taxon>Candidatus Aminicenantota</taxon>
        <taxon>Candidatus Aminicenantia</taxon>
        <taxon>Candidatus Aminicenantales</taxon>
        <taxon>Candidatus Saccharicenantaceae</taxon>
        <taxon>Candidatus Saccharicenans</taxon>
    </lineage>
</organism>
<dbReference type="SUPFAM" id="SSF54631">
    <property type="entry name" value="CBS-domain pair"/>
    <property type="match status" value="1"/>
</dbReference>
<keyword evidence="4" id="KW-0677">Repeat</keyword>
<dbReference type="InterPro" id="IPR044751">
    <property type="entry name" value="Ion_transp-like_CBS"/>
</dbReference>
<dbReference type="PANTHER" id="PTHR22777">
    <property type="entry name" value="HEMOLYSIN-RELATED"/>
    <property type="match status" value="1"/>
</dbReference>
<evidence type="ECO:0000313" key="9">
    <source>
        <dbReference type="EMBL" id="RFT15560.1"/>
    </source>
</evidence>
<evidence type="ECO:0000313" key="10">
    <source>
        <dbReference type="Proteomes" id="UP000257323"/>
    </source>
</evidence>
<dbReference type="SMART" id="SM01091">
    <property type="entry name" value="CorC_HlyC"/>
    <property type="match status" value="1"/>
</dbReference>
<dbReference type="GO" id="GO:0005886">
    <property type="term" value="C:plasma membrane"/>
    <property type="evidence" value="ECO:0007669"/>
    <property type="project" value="UniProtKB-SubCell"/>
</dbReference>
<dbReference type="CDD" id="cd04590">
    <property type="entry name" value="CBS_pair_CorC_HlyC_assoc"/>
    <property type="match status" value="1"/>
</dbReference>
<comment type="subcellular location">
    <subcellularLocation>
        <location evidence="1">Cell membrane</location>
        <topology evidence="1">Multi-pass membrane protein</topology>
    </subcellularLocation>
</comment>
<feature type="transmembrane region" description="Helical" evidence="7">
    <location>
        <begin position="118"/>
        <end position="138"/>
    </location>
</feature>
<dbReference type="PANTHER" id="PTHR22777:SF32">
    <property type="entry name" value="UPF0053 INNER MEMBRANE PROTEIN YFJD"/>
    <property type="match status" value="1"/>
</dbReference>
<dbReference type="SUPFAM" id="SSF56176">
    <property type="entry name" value="FAD-binding/transporter-associated domain-like"/>
    <property type="match status" value="1"/>
</dbReference>
<dbReference type="FunFam" id="3.10.580.10:FF:000002">
    <property type="entry name" value="Magnesium/cobalt efflux protein CorC"/>
    <property type="match status" value="1"/>
</dbReference>
<keyword evidence="7" id="KW-0472">Membrane</keyword>
<dbReference type="InterPro" id="IPR036318">
    <property type="entry name" value="FAD-bd_PCMH-like_sf"/>
</dbReference>
<dbReference type="PROSITE" id="PS51371">
    <property type="entry name" value="CBS"/>
    <property type="match status" value="2"/>
</dbReference>
<protein>
    <submittedName>
        <fullName evidence="9">Magnesium and cobalt efflux protein CorC</fullName>
    </submittedName>
</protein>
<dbReference type="Pfam" id="PF03471">
    <property type="entry name" value="CorC_HlyC"/>
    <property type="match status" value="1"/>
</dbReference>
<feature type="transmembrane region" description="Helical" evidence="7">
    <location>
        <begin position="6"/>
        <end position="28"/>
    </location>
</feature>
<evidence type="ECO:0000256" key="6">
    <source>
        <dbReference type="PROSITE-ProRule" id="PRU00703"/>
    </source>
</evidence>
<evidence type="ECO:0000256" key="4">
    <source>
        <dbReference type="ARBA" id="ARBA00022737"/>
    </source>
</evidence>
<keyword evidence="5 6" id="KW-0129">CBS domain</keyword>
<evidence type="ECO:0000256" key="7">
    <source>
        <dbReference type="SAM" id="Phobius"/>
    </source>
</evidence>
<dbReference type="InterPro" id="IPR005170">
    <property type="entry name" value="Transptr-assoc_dom"/>
</dbReference>
<evidence type="ECO:0000256" key="1">
    <source>
        <dbReference type="ARBA" id="ARBA00004651"/>
    </source>
</evidence>
<gene>
    <name evidence="9" type="ORF">OP8BY_0208</name>
</gene>